<reference evidence="5" key="1">
    <citation type="journal article" date="2019" name="Int. J. Syst. Evol. Microbiol.">
        <title>The Global Catalogue of Microorganisms (GCM) 10K type strain sequencing project: providing services to taxonomists for standard genome sequencing and annotation.</title>
        <authorList>
            <consortium name="The Broad Institute Genomics Platform"/>
            <consortium name="The Broad Institute Genome Sequencing Center for Infectious Disease"/>
            <person name="Wu L."/>
            <person name="Ma J."/>
        </authorList>
    </citation>
    <scope>NUCLEOTIDE SEQUENCE [LARGE SCALE GENOMIC DNA]</scope>
    <source>
        <strain evidence="5">JCM 31486</strain>
    </source>
</reference>
<keyword evidence="2" id="KW-0378">Hydrolase</keyword>
<evidence type="ECO:0000313" key="5">
    <source>
        <dbReference type="Proteomes" id="UP001597045"/>
    </source>
</evidence>
<dbReference type="Gene3D" id="2.60.120.260">
    <property type="entry name" value="Galactose-binding domain-like"/>
    <property type="match status" value="1"/>
</dbReference>
<dbReference type="EMBL" id="JBHTIS010004525">
    <property type="protein sequence ID" value="MFD1052558.1"/>
    <property type="molecule type" value="Genomic_DNA"/>
</dbReference>
<dbReference type="PROSITE" id="PS51829">
    <property type="entry name" value="P_HOMO_B"/>
    <property type="match status" value="1"/>
</dbReference>
<dbReference type="InterPro" id="IPR002884">
    <property type="entry name" value="P_dom"/>
</dbReference>
<evidence type="ECO:0000259" key="3">
    <source>
        <dbReference type="PROSITE" id="PS51829"/>
    </source>
</evidence>
<feature type="non-terminal residue" evidence="4">
    <location>
        <position position="167"/>
    </location>
</feature>
<protein>
    <submittedName>
        <fullName evidence="4">Neuroendocrine convertase 1</fullName>
    </submittedName>
</protein>
<keyword evidence="5" id="KW-1185">Reference proteome</keyword>
<comment type="caution">
    <text evidence="4">The sequence shown here is derived from an EMBL/GenBank/DDBJ whole genome shotgun (WGS) entry which is preliminary data.</text>
</comment>
<accession>A0ABW3MR71</accession>
<organism evidence="4 5">
    <name type="scientific">Kibdelosporangium lantanae</name>
    <dbReference type="NCBI Taxonomy" id="1497396"/>
    <lineage>
        <taxon>Bacteria</taxon>
        <taxon>Bacillati</taxon>
        <taxon>Actinomycetota</taxon>
        <taxon>Actinomycetes</taxon>
        <taxon>Pseudonocardiales</taxon>
        <taxon>Pseudonocardiaceae</taxon>
        <taxon>Kibdelosporangium</taxon>
    </lineage>
</organism>
<evidence type="ECO:0000313" key="4">
    <source>
        <dbReference type="EMBL" id="MFD1052558.1"/>
    </source>
</evidence>
<feature type="domain" description="P/Homo B" evidence="3">
    <location>
        <begin position="7"/>
        <end position="167"/>
    </location>
</feature>
<evidence type="ECO:0000256" key="2">
    <source>
        <dbReference type="ARBA" id="ARBA00022801"/>
    </source>
</evidence>
<sequence>MTYAGSTSPRTARFPIAIGHPTELRAFAYAGDPIAIPDNDQTGISIPFAVSGIGKASKVTFSVDGTDCSATEGSTTVGINHTYVGDLVGTLKAPSGATAVVFGNSGGSGNNMCKVVFDDTASKPFKGISADLAPYTGTWRPAEPFANLLGNADGTWTFTLKDTAGQD</sequence>
<evidence type="ECO:0000256" key="1">
    <source>
        <dbReference type="ARBA" id="ARBA00022670"/>
    </source>
</evidence>
<proteinExistence type="predicted"/>
<name>A0ABW3MR71_9PSEU</name>
<gene>
    <name evidence="4" type="ORF">ACFQ1S_46685</name>
</gene>
<dbReference type="Proteomes" id="UP001597045">
    <property type="component" value="Unassembled WGS sequence"/>
</dbReference>
<keyword evidence="1" id="KW-0645">Protease</keyword>